<gene>
    <name evidence="3" type="ORF">HDK90DRAFT_128203</name>
</gene>
<proteinExistence type="predicted"/>
<dbReference type="EMBL" id="JBBWRZ010000002">
    <property type="protein sequence ID" value="KAK8243618.1"/>
    <property type="molecule type" value="Genomic_DNA"/>
</dbReference>
<evidence type="ECO:0000313" key="4">
    <source>
        <dbReference type="Proteomes" id="UP001492380"/>
    </source>
</evidence>
<evidence type="ECO:0000313" key="3">
    <source>
        <dbReference type="EMBL" id="KAK8243618.1"/>
    </source>
</evidence>
<name>A0ABR1YY18_9PEZI</name>
<protein>
    <recommendedName>
        <fullName evidence="2">BTB domain-containing protein</fullName>
    </recommendedName>
</protein>
<dbReference type="Proteomes" id="UP001492380">
    <property type="component" value="Unassembled WGS sequence"/>
</dbReference>
<feature type="domain" description="BTB" evidence="2">
    <location>
        <begin position="80"/>
        <end position="150"/>
    </location>
</feature>
<feature type="region of interest" description="Disordered" evidence="1">
    <location>
        <begin position="1"/>
        <end position="73"/>
    </location>
</feature>
<dbReference type="PROSITE" id="PS50097">
    <property type="entry name" value="BTB"/>
    <property type="match status" value="1"/>
</dbReference>
<accession>A0ABR1YY18</accession>
<comment type="caution">
    <text evidence="3">The sequence shown here is derived from an EMBL/GenBank/DDBJ whole genome shotgun (WGS) entry which is preliminary data.</text>
</comment>
<organism evidence="3 4">
    <name type="scientific">Phyllosticta capitalensis</name>
    <dbReference type="NCBI Taxonomy" id="121624"/>
    <lineage>
        <taxon>Eukaryota</taxon>
        <taxon>Fungi</taxon>
        <taxon>Dikarya</taxon>
        <taxon>Ascomycota</taxon>
        <taxon>Pezizomycotina</taxon>
        <taxon>Dothideomycetes</taxon>
        <taxon>Dothideomycetes incertae sedis</taxon>
        <taxon>Botryosphaeriales</taxon>
        <taxon>Phyllostictaceae</taxon>
        <taxon>Phyllosticta</taxon>
    </lineage>
</organism>
<dbReference type="InterPro" id="IPR000210">
    <property type="entry name" value="BTB/POZ_dom"/>
</dbReference>
<evidence type="ECO:0000259" key="2">
    <source>
        <dbReference type="PROSITE" id="PS50097"/>
    </source>
</evidence>
<feature type="compositionally biased region" description="Basic and acidic residues" evidence="1">
    <location>
        <begin position="52"/>
        <end position="64"/>
    </location>
</feature>
<keyword evidence="4" id="KW-1185">Reference proteome</keyword>
<sequence>MSERQKPVRRQKPALGNSRGQSPPKRPSPEGDEAFPGRVAQSTEVLSQEPEPVVKREGEPLHRDRPAKRHKPSFLELHKTPIQIFVTYDGSSGASFHTHIELISYYSRFFRLQFSVKRESTQHHVLEDVHPDEFAIFYRWMESKHLFEDEADRKEWKMLSLAKLHNTAMRIEAPMFANVILEAIHGRIVLLTQSDPAGRTRKFDSSLKTIKWITHEVPMDCRLFAYAREYMAFFYLIHVPELRAESLEQFPAPFLVEILFTLRDAMHRLSPISGTRPVLDGEGNFHEAASYISHFIDLIMVMAGAMKCLIKANPTKKFANVDTLCHYHVHERQDPPSKRCAKPSALGLWEDMASLLEKKPIDVQVIE</sequence>
<reference evidence="3 4" key="1">
    <citation type="submission" date="2024-04" db="EMBL/GenBank/DDBJ databases">
        <title>Phyllosticta paracitricarpa is synonymous to the EU quarantine fungus P. citricarpa based on phylogenomic analyses.</title>
        <authorList>
            <consortium name="Lawrence Berkeley National Laboratory"/>
            <person name="Van Ingen-Buijs V.A."/>
            <person name="Van Westerhoven A.C."/>
            <person name="Haridas S."/>
            <person name="Skiadas P."/>
            <person name="Martin F."/>
            <person name="Groenewald J.Z."/>
            <person name="Crous P.W."/>
            <person name="Seidl M.F."/>
        </authorList>
    </citation>
    <scope>NUCLEOTIDE SEQUENCE [LARGE SCALE GENOMIC DNA]</scope>
    <source>
        <strain evidence="3 4">CBS 123374</strain>
    </source>
</reference>
<evidence type="ECO:0000256" key="1">
    <source>
        <dbReference type="SAM" id="MobiDB-lite"/>
    </source>
</evidence>